<dbReference type="SUPFAM" id="SSF52799">
    <property type="entry name" value="(Phosphotyrosine protein) phosphatases II"/>
    <property type="match status" value="1"/>
</dbReference>
<dbReference type="PANTHER" id="PTHR31126">
    <property type="entry name" value="TYROSINE-PROTEIN PHOSPHATASE"/>
    <property type="match status" value="1"/>
</dbReference>
<keyword evidence="5" id="KW-1185">Reference proteome</keyword>
<dbReference type="EMBL" id="JBHSPU010000049">
    <property type="protein sequence ID" value="MFC5918929.1"/>
    <property type="molecule type" value="Genomic_DNA"/>
</dbReference>
<feature type="region of interest" description="Disordered" evidence="2">
    <location>
        <begin position="251"/>
        <end position="291"/>
    </location>
</feature>
<dbReference type="PROSITE" id="PS00383">
    <property type="entry name" value="TYR_PHOSPHATASE_1"/>
    <property type="match status" value="1"/>
</dbReference>
<organism evidence="4 5">
    <name type="scientific">Streptomyces pulveraceus</name>
    <dbReference type="NCBI Taxonomy" id="68258"/>
    <lineage>
        <taxon>Bacteria</taxon>
        <taxon>Bacillati</taxon>
        <taxon>Actinomycetota</taxon>
        <taxon>Actinomycetes</taxon>
        <taxon>Kitasatosporales</taxon>
        <taxon>Streptomycetaceae</taxon>
        <taxon>Streptomyces</taxon>
    </lineage>
</organism>
<dbReference type="InterPro" id="IPR026893">
    <property type="entry name" value="Tyr/Ser_Pase_IphP-type"/>
</dbReference>
<dbReference type="EC" id="3.1.3.48" evidence="4"/>
<gene>
    <name evidence="4" type="ORF">ACFP1B_36670</name>
</gene>
<accession>A0ABW1GVP1</accession>
<comment type="similarity">
    <text evidence="1">Belongs to the protein-tyrosine phosphatase family.</text>
</comment>
<dbReference type="InterPro" id="IPR016130">
    <property type="entry name" value="Tyr_Pase_AS"/>
</dbReference>
<comment type="caution">
    <text evidence="4">The sequence shown here is derived from an EMBL/GenBank/DDBJ whole genome shotgun (WGS) entry which is preliminary data.</text>
</comment>
<proteinExistence type="inferred from homology"/>
<dbReference type="PANTHER" id="PTHR31126:SF1">
    <property type="entry name" value="TYROSINE SPECIFIC PROTEIN PHOSPHATASES DOMAIN-CONTAINING PROTEIN"/>
    <property type="match status" value="1"/>
</dbReference>
<evidence type="ECO:0000313" key="4">
    <source>
        <dbReference type="EMBL" id="MFC5918929.1"/>
    </source>
</evidence>
<reference evidence="5" key="1">
    <citation type="journal article" date="2019" name="Int. J. Syst. Evol. Microbiol.">
        <title>The Global Catalogue of Microorganisms (GCM) 10K type strain sequencing project: providing services to taxonomists for standard genome sequencing and annotation.</title>
        <authorList>
            <consortium name="The Broad Institute Genomics Platform"/>
            <consortium name="The Broad Institute Genome Sequencing Center for Infectious Disease"/>
            <person name="Wu L."/>
            <person name="Ma J."/>
        </authorList>
    </citation>
    <scope>NUCLEOTIDE SEQUENCE [LARGE SCALE GENOMIC DNA]</scope>
    <source>
        <strain evidence="5">JCM 4147</strain>
    </source>
</reference>
<dbReference type="InterPro" id="IPR029021">
    <property type="entry name" value="Prot-tyrosine_phosphatase-like"/>
</dbReference>
<feature type="domain" description="Tyrosine specific protein phosphatases" evidence="3">
    <location>
        <begin position="109"/>
        <end position="147"/>
    </location>
</feature>
<dbReference type="RefSeq" id="WP_344508244.1">
    <property type="nucleotide sequence ID" value="NZ_BAAATU010000005.1"/>
</dbReference>
<protein>
    <submittedName>
        <fullName evidence="4">Tyrosine-protein phosphatase</fullName>
        <ecNumber evidence="4">3.1.3.48</ecNumber>
    </submittedName>
</protein>
<dbReference type="Gene3D" id="3.90.190.10">
    <property type="entry name" value="Protein tyrosine phosphatase superfamily"/>
    <property type="match status" value="1"/>
</dbReference>
<evidence type="ECO:0000256" key="1">
    <source>
        <dbReference type="ARBA" id="ARBA00009580"/>
    </source>
</evidence>
<keyword evidence="4" id="KW-0378">Hydrolase</keyword>
<feature type="compositionally biased region" description="Low complexity" evidence="2">
    <location>
        <begin position="251"/>
        <end position="265"/>
    </location>
</feature>
<dbReference type="Proteomes" id="UP001596200">
    <property type="component" value="Unassembled WGS sequence"/>
</dbReference>
<dbReference type="InterPro" id="IPR000387">
    <property type="entry name" value="Tyr_Pase_dom"/>
</dbReference>
<dbReference type="GO" id="GO:0004725">
    <property type="term" value="F:protein tyrosine phosphatase activity"/>
    <property type="evidence" value="ECO:0007669"/>
    <property type="project" value="UniProtKB-EC"/>
</dbReference>
<dbReference type="PROSITE" id="PS50056">
    <property type="entry name" value="TYR_PHOSPHATASE_2"/>
    <property type="match status" value="1"/>
</dbReference>
<sequence>MPLLNFRDPALTADSHRNRIRPGILFRSARPFPAANPDTVRELRARDIRTIVDLRGASERSEADWAAAGEAGLRVLWAPLDASAEMAAIRPDALRTPDDLGRFYLALAESTPGAVADAVTAATEPGAILVHCAAGKDRTGLLVALLLDLAGVPADEIADDYARTAEALPRIFAALAGTAGLGALNAKGAATDTGRAPHGAPPIPPALLEAPAPAIRTFLDGIRTRHGSTEKFLLGCGVDPEAITAFRAKAATAPESATAPEPVVAQDSAAAPESGTGREPAAPDSAAPSGL</sequence>
<evidence type="ECO:0000259" key="3">
    <source>
        <dbReference type="PROSITE" id="PS50056"/>
    </source>
</evidence>
<evidence type="ECO:0000256" key="2">
    <source>
        <dbReference type="SAM" id="MobiDB-lite"/>
    </source>
</evidence>
<name>A0ABW1GVP1_9ACTN</name>
<evidence type="ECO:0000313" key="5">
    <source>
        <dbReference type="Proteomes" id="UP001596200"/>
    </source>
</evidence>
<dbReference type="Pfam" id="PF13350">
    <property type="entry name" value="Y_phosphatase3"/>
    <property type="match status" value="1"/>
</dbReference>